<evidence type="ECO:0000313" key="5">
    <source>
        <dbReference type="Proteomes" id="UP000194546"/>
    </source>
</evidence>
<dbReference type="AlphaFoldDB" id="A0A242MDQ9"/>
<dbReference type="SUPFAM" id="SSF47413">
    <property type="entry name" value="lambda repressor-like DNA-binding domains"/>
    <property type="match status" value="1"/>
</dbReference>
<feature type="region of interest" description="Disordered" evidence="1">
    <location>
        <begin position="1"/>
        <end position="40"/>
    </location>
</feature>
<evidence type="ECO:0000256" key="1">
    <source>
        <dbReference type="SAM" id="MobiDB-lite"/>
    </source>
</evidence>
<feature type="compositionally biased region" description="Gly residues" evidence="1">
    <location>
        <begin position="13"/>
        <end position="22"/>
    </location>
</feature>
<feature type="compositionally biased region" description="Polar residues" evidence="1">
    <location>
        <begin position="194"/>
        <end position="203"/>
    </location>
</feature>
<dbReference type="InterPro" id="IPR010982">
    <property type="entry name" value="Lambda_DNA-bd_dom_sf"/>
</dbReference>
<name>A0A242MDQ9_CABSO</name>
<dbReference type="InterPro" id="IPR050400">
    <property type="entry name" value="Bact_Cytoskel_RodZ"/>
</dbReference>
<dbReference type="PANTHER" id="PTHR34475:SF1">
    <property type="entry name" value="CYTOSKELETON PROTEIN RODZ"/>
    <property type="match status" value="1"/>
</dbReference>
<dbReference type="InterPro" id="IPR025194">
    <property type="entry name" value="RodZ-like_C"/>
</dbReference>
<dbReference type="CDD" id="cd00093">
    <property type="entry name" value="HTH_XRE"/>
    <property type="match status" value="1"/>
</dbReference>
<keyword evidence="2" id="KW-0812">Transmembrane</keyword>
<sequence length="386" mass="38522">MSEPQHPTPFGAHKGGQSGGQAGDVPGSQPERAASAAQGGIQAARLESVAAVGARLTQLREAKNWSLDDVSARLKVSPQKLRALESGDLSLFPDRNFAAGIVRSYAKIMGADPAPFTAALRQANGPVEQNLSLPASSGAGLPRGRVSVPLGSSPKRRSWLWGVAAVVVAVIALAMWHTGGDSAAWLARFKASANGTGQSAGGDTSTSSAVVGSEESSANAGSVAPADTTAASGAAENNATTQQAGAQPMPSPLGTNALPASSSTISAVQGAAAKGASVPAAVLLTNAAKAGAATPASVAAVVGTGSNTLELKVAADSWFSVRQKDGKEVFSGLVKADSVQRVAGEAPFKITIGNRAGLDSLTFDGQPVEAAKFGPAKGNVARFSLP</sequence>
<evidence type="ECO:0000313" key="4">
    <source>
        <dbReference type="EMBL" id="OTP68873.1"/>
    </source>
</evidence>
<keyword evidence="2" id="KW-0472">Membrane</keyword>
<dbReference type="Pfam" id="PF13464">
    <property type="entry name" value="RodZ_C"/>
    <property type="match status" value="1"/>
</dbReference>
<accession>A0A242MDQ9</accession>
<dbReference type="GO" id="GO:0003677">
    <property type="term" value="F:DNA binding"/>
    <property type="evidence" value="ECO:0007669"/>
    <property type="project" value="InterPro"/>
</dbReference>
<feature type="transmembrane region" description="Helical" evidence="2">
    <location>
        <begin position="159"/>
        <end position="176"/>
    </location>
</feature>
<keyword evidence="2" id="KW-1133">Transmembrane helix</keyword>
<reference evidence="4 5" key="1">
    <citation type="submission" date="2017-03" db="EMBL/GenBank/DDBJ databases">
        <title>Genome analysis of strain PAMC 26510.</title>
        <authorList>
            <person name="Oh H.-M."/>
            <person name="Yang J.-A."/>
        </authorList>
    </citation>
    <scope>NUCLEOTIDE SEQUENCE [LARGE SCALE GENOMIC DNA]</scope>
    <source>
        <strain evidence="4 5">PAMC 26510</strain>
    </source>
</reference>
<protein>
    <submittedName>
        <fullName evidence="4">Membrane protein</fullName>
    </submittedName>
</protein>
<feature type="region of interest" description="Disordered" evidence="1">
    <location>
        <begin position="194"/>
        <end position="258"/>
    </location>
</feature>
<evidence type="ECO:0000259" key="3">
    <source>
        <dbReference type="PROSITE" id="PS50943"/>
    </source>
</evidence>
<dbReference type="Pfam" id="PF13413">
    <property type="entry name" value="HTH_25"/>
    <property type="match status" value="1"/>
</dbReference>
<dbReference type="Gene3D" id="1.10.260.40">
    <property type="entry name" value="lambda repressor-like DNA-binding domains"/>
    <property type="match status" value="1"/>
</dbReference>
<dbReference type="Proteomes" id="UP000194546">
    <property type="component" value="Unassembled WGS sequence"/>
</dbReference>
<feature type="compositionally biased region" description="Low complexity" evidence="1">
    <location>
        <begin position="204"/>
        <end position="235"/>
    </location>
</feature>
<dbReference type="RefSeq" id="WP_086382997.1">
    <property type="nucleotide sequence ID" value="NZ_NBTY01000161.1"/>
</dbReference>
<feature type="domain" description="HTH cro/C1-type" evidence="3">
    <location>
        <begin position="56"/>
        <end position="87"/>
    </location>
</feature>
<proteinExistence type="predicted"/>
<comment type="caution">
    <text evidence="4">The sequence shown here is derived from an EMBL/GenBank/DDBJ whole genome shotgun (WGS) entry which is preliminary data.</text>
</comment>
<dbReference type="EMBL" id="NBTY01000161">
    <property type="protein sequence ID" value="OTP68873.1"/>
    <property type="molecule type" value="Genomic_DNA"/>
</dbReference>
<evidence type="ECO:0000256" key="2">
    <source>
        <dbReference type="SAM" id="Phobius"/>
    </source>
</evidence>
<organism evidence="4 5">
    <name type="scientific">Caballeronia sordidicola</name>
    <name type="common">Burkholderia sordidicola</name>
    <dbReference type="NCBI Taxonomy" id="196367"/>
    <lineage>
        <taxon>Bacteria</taxon>
        <taxon>Pseudomonadati</taxon>
        <taxon>Pseudomonadota</taxon>
        <taxon>Betaproteobacteria</taxon>
        <taxon>Burkholderiales</taxon>
        <taxon>Burkholderiaceae</taxon>
        <taxon>Caballeronia</taxon>
    </lineage>
</organism>
<dbReference type="PANTHER" id="PTHR34475">
    <property type="match status" value="1"/>
</dbReference>
<gene>
    <name evidence="4" type="ORF">PAMC26510_28505</name>
</gene>
<dbReference type="SMART" id="SM00530">
    <property type="entry name" value="HTH_XRE"/>
    <property type="match status" value="1"/>
</dbReference>
<dbReference type="InterPro" id="IPR001387">
    <property type="entry name" value="Cro/C1-type_HTH"/>
</dbReference>
<dbReference type="PROSITE" id="PS50943">
    <property type="entry name" value="HTH_CROC1"/>
    <property type="match status" value="1"/>
</dbReference>